<organism evidence="1">
    <name type="scientific">bioreactor metagenome</name>
    <dbReference type="NCBI Taxonomy" id="1076179"/>
    <lineage>
        <taxon>unclassified sequences</taxon>
        <taxon>metagenomes</taxon>
        <taxon>ecological metagenomes</taxon>
    </lineage>
</organism>
<dbReference type="EMBL" id="VSSQ01064863">
    <property type="protein sequence ID" value="MPN17682.1"/>
    <property type="molecule type" value="Genomic_DNA"/>
</dbReference>
<dbReference type="AlphaFoldDB" id="A0A645FVK8"/>
<reference evidence="1" key="1">
    <citation type="submission" date="2019-08" db="EMBL/GenBank/DDBJ databases">
        <authorList>
            <person name="Kucharzyk K."/>
            <person name="Murdoch R.W."/>
            <person name="Higgins S."/>
            <person name="Loffler F."/>
        </authorList>
    </citation>
    <scope>NUCLEOTIDE SEQUENCE</scope>
</reference>
<evidence type="ECO:0000313" key="1">
    <source>
        <dbReference type="EMBL" id="MPN17682.1"/>
    </source>
</evidence>
<dbReference type="AntiFam" id="ANF00095">
    <property type="entry name" value="Shadow ORF (opposite ABC transporters)"/>
</dbReference>
<accession>A0A645FVK8</accession>
<name>A0A645FVK8_9ZZZZ</name>
<gene>
    <name evidence="1" type="ORF">SDC9_165037</name>
</gene>
<proteinExistence type="predicted"/>
<protein>
    <submittedName>
        <fullName evidence="1">Uncharacterized protein</fullName>
    </submittedName>
</protein>
<comment type="caution">
    <text evidence="1">The sequence shown here is derived from an EMBL/GenBank/DDBJ whole genome shotgun (WGS) entry which is preliminary data.</text>
</comment>
<sequence>MGGGDHLPPARGIQHSRGLVQNDAVRLHGDDPRDGDALLLSAGEKMRRMLGKVRHAHRAQSLVHPAADFCRGDAQIFRREGHVLLHHVGHNLIVWILEHHPNPAADVQQPILVGGVHPLHQHPARGGQKNGVKGLCQRRFPGAVVPQNHHKGALFNVQVHAPQGPHRLLPLFHGGIEVLKPLRLKNRRHVFTSNPYSLHQRPVAPQGRYRPVLVTGRPSSSHAHLPPYFSFTRIPNKYPSTDGASPVV</sequence>